<evidence type="ECO:0000313" key="2">
    <source>
        <dbReference type="Proteomes" id="UP001066276"/>
    </source>
</evidence>
<evidence type="ECO:0000313" key="1">
    <source>
        <dbReference type="EMBL" id="KAJ1133833.1"/>
    </source>
</evidence>
<sequence>MLPVPASDRDNQGRECFEHALRHERQLHRPHSPRAGSMAQGWECIEQAFIMGSNSTDPSQCMPEPWHRGGSASTIPASREATSQTPVSVCRSHGTGAGVHRACLRHEQRLHRPPVTTGQSRFTRTGVRRAHLRYEQRLHRPQSVRAGAVAQGQVCIEYACLMSSNCIHLS</sequence>
<proteinExistence type="predicted"/>
<dbReference type="AlphaFoldDB" id="A0AAV7Q5B9"/>
<accession>A0AAV7Q5B9</accession>
<gene>
    <name evidence="1" type="ORF">NDU88_000307</name>
</gene>
<name>A0AAV7Q5B9_PLEWA</name>
<comment type="caution">
    <text evidence="1">The sequence shown here is derived from an EMBL/GenBank/DDBJ whole genome shotgun (WGS) entry which is preliminary data.</text>
</comment>
<reference evidence="1" key="1">
    <citation type="journal article" date="2022" name="bioRxiv">
        <title>Sequencing and chromosome-scale assembly of the giantPleurodeles waltlgenome.</title>
        <authorList>
            <person name="Brown T."/>
            <person name="Elewa A."/>
            <person name="Iarovenko S."/>
            <person name="Subramanian E."/>
            <person name="Araus A.J."/>
            <person name="Petzold A."/>
            <person name="Susuki M."/>
            <person name="Suzuki K.-i.T."/>
            <person name="Hayashi T."/>
            <person name="Toyoda A."/>
            <person name="Oliveira C."/>
            <person name="Osipova E."/>
            <person name="Leigh N.D."/>
            <person name="Simon A."/>
            <person name="Yun M.H."/>
        </authorList>
    </citation>
    <scope>NUCLEOTIDE SEQUENCE</scope>
    <source>
        <strain evidence="1">20211129_DDA</strain>
        <tissue evidence="1">Liver</tissue>
    </source>
</reference>
<protein>
    <submittedName>
        <fullName evidence="1">Uncharacterized protein</fullName>
    </submittedName>
</protein>
<keyword evidence="2" id="KW-1185">Reference proteome</keyword>
<organism evidence="1 2">
    <name type="scientific">Pleurodeles waltl</name>
    <name type="common">Iberian ribbed newt</name>
    <dbReference type="NCBI Taxonomy" id="8319"/>
    <lineage>
        <taxon>Eukaryota</taxon>
        <taxon>Metazoa</taxon>
        <taxon>Chordata</taxon>
        <taxon>Craniata</taxon>
        <taxon>Vertebrata</taxon>
        <taxon>Euteleostomi</taxon>
        <taxon>Amphibia</taxon>
        <taxon>Batrachia</taxon>
        <taxon>Caudata</taxon>
        <taxon>Salamandroidea</taxon>
        <taxon>Salamandridae</taxon>
        <taxon>Pleurodelinae</taxon>
        <taxon>Pleurodeles</taxon>
    </lineage>
</organism>
<dbReference type="Proteomes" id="UP001066276">
    <property type="component" value="Chromosome 6"/>
</dbReference>
<dbReference type="EMBL" id="JANPWB010000010">
    <property type="protein sequence ID" value="KAJ1133833.1"/>
    <property type="molecule type" value="Genomic_DNA"/>
</dbReference>